<dbReference type="PROSITE" id="PS50004">
    <property type="entry name" value="C2"/>
    <property type="match status" value="2"/>
</dbReference>
<dbReference type="GO" id="GO:0005886">
    <property type="term" value="C:plasma membrane"/>
    <property type="evidence" value="ECO:0007669"/>
    <property type="project" value="TreeGrafter"/>
</dbReference>
<dbReference type="Pfam" id="PF00168">
    <property type="entry name" value="C2"/>
    <property type="match status" value="2"/>
</dbReference>
<dbReference type="SMART" id="SM00239">
    <property type="entry name" value="C2"/>
    <property type="match status" value="2"/>
</dbReference>
<dbReference type="Gene3D" id="2.60.40.150">
    <property type="entry name" value="C2 domain"/>
    <property type="match status" value="2"/>
</dbReference>
<dbReference type="Proteomes" id="UP000076858">
    <property type="component" value="Unassembled WGS sequence"/>
</dbReference>
<dbReference type="FunFam" id="2.60.40.150:FF:000053">
    <property type="entry name" value="synaptotagmin-17 isoform X1"/>
    <property type="match status" value="1"/>
</dbReference>
<name>A0A162QRR5_9CRUS</name>
<dbReference type="GO" id="GO:0001786">
    <property type="term" value="F:phosphatidylserine binding"/>
    <property type="evidence" value="ECO:0007669"/>
    <property type="project" value="TreeGrafter"/>
</dbReference>
<dbReference type="GO" id="GO:0000149">
    <property type="term" value="F:SNARE binding"/>
    <property type="evidence" value="ECO:0007669"/>
    <property type="project" value="TreeGrafter"/>
</dbReference>
<reference evidence="1 2" key="1">
    <citation type="submission" date="2016-03" db="EMBL/GenBank/DDBJ databases">
        <title>EvidentialGene: Evidence-directed Construction of Genes on Genomes.</title>
        <authorList>
            <person name="Gilbert D.G."/>
            <person name="Choi J.-H."/>
            <person name="Mockaitis K."/>
            <person name="Colbourne J."/>
            <person name="Pfrender M."/>
        </authorList>
    </citation>
    <scope>NUCLEOTIDE SEQUENCE [LARGE SCALE GENOMIC DNA]</scope>
    <source>
        <strain evidence="1 2">Xinb3</strain>
        <tissue evidence="1">Complete organism</tissue>
    </source>
</reference>
<evidence type="ECO:0000313" key="1">
    <source>
        <dbReference type="EMBL" id="KZS19899.1"/>
    </source>
</evidence>
<dbReference type="GO" id="GO:0030276">
    <property type="term" value="F:clathrin binding"/>
    <property type="evidence" value="ECO:0007669"/>
    <property type="project" value="TreeGrafter"/>
</dbReference>
<dbReference type="InterPro" id="IPR000008">
    <property type="entry name" value="C2_dom"/>
</dbReference>
<gene>
    <name evidence="1" type="ORF">APZ42_013700</name>
</gene>
<sequence length="549" mass="61233">MLMMDVYYAVCRLCCCCPNNDDRVQQEWRQQKKDIEYVLHQKDINASSQSGGPNLSASLHPNSVGTPTHSAKSAEGATAVGASAISSGGGHGEEESHLLKEVRSSSLKTEMYRQIWQRRVLWFGQTLPSFESRSTIEFWSGWANRPSGQQPASGGKSNHTPTTTPTSSTARRKKYHLTPEVSVESLQPELYAQTSVESMEGASMDAGLCGYGDVDLHFDGPMETTPLGQIHFSLIYDDHKKTLLVKIVEACHLPPPKHTASLSASDTGQHEPNQQGQQQQEPPSSHTAVRHRKDPPHSNPYVRVYLLPDQRDGRQTPVQRKTQNPVFNQGFTYELGHREVLKRTLMLKVQDLNRSTHRHHVIGQVLLPLSDLNLIKGVHIWKRIRPTDHDSHSPELGEILVSLTYLPSARRLNLDLLRGKQLLQTNIGGSVPYVRVSLVVAGKHIKTKKSSRKRNTIDPVWGETISFNVAAVELPESSLVVSVWDFNGGITKDDFIGRIVLSSKEPSGEEEMSHWNCILNDDRSSTAYWHTLRSREECDQVSAASVAIC</sequence>
<protein>
    <submittedName>
        <fullName evidence="1">Synaptotagmin-17</fullName>
    </submittedName>
</protein>
<dbReference type="STRING" id="35525.A0A162QRR5"/>
<organism evidence="1 2">
    <name type="scientific">Daphnia magna</name>
    <dbReference type="NCBI Taxonomy" id="35525"/>
    <lineage>
        <taxon>Eukaryota</taxon>
        <taxon>Metazoa</taxon>
        <taxon>Ecdysozoa</taxon>
        <taxon>Arthropoda</taxon>
        <taxon>Crustacea</taxon>
        <taxon>Branchiopoda</taxon>
        <taxon>Diplostraca</taxon>
        <taxon>Cladocera</taxon>
        <taxon>Anomopoda</taxon>
        <taxon>Daphniidae</taxon>
        <taxon>Daphnia</taxon>
    </lineage>
</organism>
<comment type="caution">
    <text evidence="1">The sequence shown here is derived from an EMBL/GenBank/DDBJ whole genome shotgun (WGS) entry which is preliminary data.</text>
</comment>
<dbReference type="PANTHER" id="PTHR10024">
    <property type="entry name" value="SYNAPTOTAGMIN"/>
    <property type="match status" value="1"/>
</dbReference>
<dbReference type="InterPro" id="IPR035892">
    <property type="entry name" value="C2_domain_sf"/>
</dbReference>
<dbReference type="SUPFAM" id="SSF49562">
    <property type="entry name" value="C2 domain (Calcium/lipid-binding domain, CaLB)"/>
    <property type="match status" value="2"/>
</dbReference>
<dbReference type="GO" id="GO:0005544">
    <property type="term" value="F:calcium-dependent phospholipid binding"/>
    <property type="evidence" value="ECO:0007669"/>
    <property type="project" value="TreeGrafter"/>
</dbReference>
<dbReference type="GO" id="GO:0005509">
    <property type="term" value="F:calcium ion binding"/>
    <property type="evidence" value="ECO:0007669"/>
    <property type="project" value="TreeGrafter"/>
</dbReference>
<dbReference type="AlphaFoldDB" id="A0A162QRR5"/>
<evidence type="ECO:0000313" key="2">
    <source>
        <dbReference type="Proteomes" id="UP000076858"/>
    </source>
</evidence>
<keyword evidence="2" id="KW-1185">Reference proteome</keyword>
<dbReference type="OrthoDB" id="67700at2759"/>
<dbReference type="GO" id="GO:0017156">
    <property type="term" value="P:calcium-ion regulated exocytosis"/>
    <property type="evidence" value="ECO:0007669"/>
    <property type="project" value="TreeGrafter"/>
</dbReference>
<proteinExistence type="predicted"/>
<dbReference type="GO" id="GO:0070382">
    <property type="term" value="C:exocytic vesicle"/>
    <property type="evidence" value="ECO:0007669"/>
    <property type="project" value="TreeGrafter"/>
</dbReference>
<dbReference type="PANTHER" id="PTHR10024:SF348">
    <property type="entry name" value="SYNAPTOTAGMIN-17"/>
    <property type="match status" value="1"/>
</dbReference>
<accession>A0A162QRR5</accession>
<dbReference type="EMBL" id="LRGB01000311">
    <property type="protein sequence ID" value="KZS19899.1"/>
    <property type="molecule type" value="Genomic_DNA"/>
</dbReference>